<keyword evidence="5 6" id="KW-0472">Membrane</keyword>
<evidence type="ECO:0000256" key="6">
    <source>
        <dbReference type="SAM" id="Phobius"/>
    </source>
</evidence>
<dbReference type="STRING" id="634436.SAMN05216361_1437"/>
<gene>
    <name evidence="7" type="ORF">SAMN05216361_1437</name>
</gene>
<dbReference type="PANTHER" id="PTHR30086">
    <property type="entry name" value="ARGININE EXPORTER PROTEIN ARGO"/>
    <property type="match status" value="1"/>
</dbReference>
<dbReference type="PANTHER" id="PTHR30086:SF20">
    <property type="entry name" value="ARGININE EXPORTER PROTEIN ARGO-RELATED"/>
    <property type="match status" value="1"/>
</dbReference>
<protein>
    <submittedName>
        <fullName evidence="7">Threonine/homoserine/homoserine lactone efflux protein</fullName>
    </submittedName>
</protein>
<dbReference type="GO" id="GO:0015171">
    <property type="term" value="F:amino acid transmembrane transporter activity"/>
    <property type="evidence" value="ECO:0007669"/>
    <property type="project" value="TreeGrafter"/>
</dbReference>
<feature type="transmembrane region" description="Helical" evidence="6">
    <location>
        <begin position="44"/>
        <end position="65"/>
    </location>
</feature>
<dbReference type="AlphaFoldDB" id="A0A1M5HEC0"/>
<evidence type="ECO:0000256" key="1">
    <source>
        <dbReference type="ARBA" id="ARBA00004651"/>
    </source>
</evidence>
<dbReference type="Proteomes" id="UP000184520">
    <property type="component" value="Unassembled WGS sequence"/>
</dbReference>
<proteinExistence type="predicted"/>
<evidence type="ECO:0000313" key="8">
    <source>
        <dbReference type="Proteomes" id="UP000184520"/>
    </source>
</evidence>
<dbReference type="Pfam" id="PF01810">
    <property type="entry name" value="LysE"/>
    <property type="match status" value="1"/>
</dbReference>
<evidence type="ECO:0000313" key="7">
    <source>
        <dbReference type="EMBL" id="SHG14306.1"/>
    </source>
</evidence>
<reference evidence="8" key="1">
    <citation type="submission" date="2016-11" db="EMBL/GenBank/DDBJ databases">
        <authorList>
            <person name="Varghese N."/>
            <person name="Submissions S."/>
        </authorList>
    </citation>
    <scope>NUCLEOTIDE SEQUENCE [LARGE SCALE GENOMIC DNA]</scope>
    <source>
        <strain evidence="8">CGMCC 1.8995</strain>
    </source>
</reference>
<feature type="transmembrane region" description="Helical" evidence="6">
    <location>
        <begin position="141"/>
        <end position="163"/>
    </location>
</feature>
<accession>A0A1M5HEC0</accession>
<keyword evidence="2" id="KW-1003">Cell membrane</keyword>
<dbReference type="InterPro" id="IPR001123">
    <property type="entry name" value="LeuE-type"/>
</dbReference>
<name>A0A1M5HEC0_9ALTE</name>
<evidence type="ECO:0000256" key="5">
    <source>
        <dbReference type="ARBA" id="ARBA00023136"/>
    </source>
</evidence>
<sequence length="200" mass="21482">MEHSLVLAICTFAFITTVTPGPNNVMLLASGAQYGYARTIPHMLGIVFGVAVLLLSVLLGLGMLFSLYPVLYSVLNVVGALYLLWLAYKIASAPVGEIEVVAGEDKGPLRWWESALFQFVNPKAWMMALGSVSTFAQPGELYVQSGAVIMLAFALIGFPSISLWAGAGSKIRVWLSTPKRRRGFNLTMGAVTAATLLLIV</sequence>
<evidence type="ECO:0000256" key="4">
    <source>
        <dbReference type="ARBA" id="ARBA00022989"/>
    </source>
</evidence>
<dbReference type="GO" id="GO:0005886">
    <property type="term" value="C:plasma membrane"/>
    <property type="evidence" value="ECO:0007669"/>
    <property type="project" value="UniProtKB-SubCell"/>
</dbReference>
<keyword evidence="4 6" id="KW-1133">Transmembrane helix</keyword>
<feature type="transmembrane region" description="Helical" evidence="6">
    <location>
        <begin position="183"/>
        <end position="199"/>
    </location>
</feature>
<dbReference type="EMBL" id="FQWD01000002">
    <property type="protein sequence ID" value="SHG14306.1"/>
    <property type="molecule type" value="Genomic_DNA"/>
</dbReference>
<organism evidence="7 8">
    <name type="scientific">Marisediminitalea aggregata</name>
    <dbReference type="NCBI Taxonomy" id="634436"/>
    <lineage>
        <taxon>Bacteria</taxon>
        <taxon>Pseudomonadati</taxon>
        <taxon>Pseudomonadota</taxon>
        <taxon>Gammaproteobacteria</taxon>
        <taxon>Alteromonadales</taxon>
        <taxon>Alteromonadaceae</taxon>
        <taxon>Marisediminitalea</taxon>
    </lineage>
</organism>
<evidence type="ECO:0000256" key="3">
    <source>
        <dbReference type="ARBA" id="ARBA00022692"/>
    </source>
</evidence>
<dbReference type="OrthoDB" id="9812084at2"/>
<dbReference type="GO" id="GO:0033228">
    <property type="term" value="P:cysteine export across plasma membrane"/>
    <property type="evidence" value="ECO:0007669"/>
    <property type="project" value="TreeGrafter"/>
</dbReference>
<feature type="transmembrane region" description="Helical" evidence="6">
    <location>
        <begin position="70"/>
        <end position="88"/>
    </location>
</feature>
<comment type="subcellular location">
    <subcellularLocation>
        <location evidence="1">Cell membrane</location>
        <topology evidence="1">Multi-pass membrane protein</topology>
    </subcellularLocation>
</comment>
<keyword evidence="3 6" id="KW-0812">Transmembrane</keyword>
<evidence type="ECO:0000256" key="2">
    <source>
        <dbReference type="ARBA" id="ARBA00022475"/>
    </source>
</evidence>
<keyword evidence="8" id="KW-1185">Reference proteome</keyword>
<dbReference type="RefSeq" id="WP_073320003.1">
    <property type="nucleotide sequence ID" value="NZ_FQWD01000002.1"/>
</dbReference>